<keyword evidence="4" id="KW-0479">Metal-binding</keyword>
<proteinExistence type="inferred from homology"/>
<evidence type="ECO:0000313" key="11">
    <source>
        <dbReference type="EMBL" id="MBB4018615.1"/>
    </source>
</evidence>
<evidence type="ECO:0000256" key="2">
    <source>
        <dbReference type="ARBA" id="ARBA00019403"/>
    </source>
</evidence>
<accession>A0A840BZ55</accession>
<dbReference type="SMART" id="SM00986">
    <property type="entry name" value="UDG"/>
    <property type="match status" value="1"/>
</dbReference>
<keyword evidence="5" id="KW-0227">DNA damage</keyword>
<dbReference type="Pfam" id="PF03167">
    <property type="entry name" value="UDG"/>
    <property type="match status" value="1"/>
</dbReference>
<dbReference type="NCBIfam" id="TIGR03914">
    <property type="entry name" value="UDG_fam_dom"/>
    <property type="match status" value="1"/>
</dbReference>
<comment type="similarity">
    <text evidence="1">Belongs to the uracil-DNA glycosylase (UDG) superfamily. Type 4 (UDGa) family.</text>
</comment>
<evidence type="ECO:0000256" key="5">
    <source>
        <dbReference type="ARBA" id="ARBA00022763"/>
    </source>
</evidence>
<organism evidence="11 12">
    <name type="scientific">Chelatococcus caeni</name>
    <dbReference type="NCBI Taxonomy" id="1348468"/>
    <lineage>
        <taxon>Bacteria</taxon>
        <taxon>Pseudomonadati</taxon>
        <taxon>Pseudomonadota</taxon>
        <taxon>Alphaproteobacteria</taxon>
        <taxon>Hyphomicrobiales</taxon>
        <taxon>Chelatococcaceae</taxon>
        <taxon>Chelatococcus</taxon>
    </lineage>
</organism>
<evidence type="ECO:0000256" key="9">
    <source>
        <dbReference type="ARBA" id="ARBA00023204"/>
    </source>
</evidence>
<dbReference type="GO" id="GO:0006281">
    <property type="term" value="P:DNA repair"/>
    <property type="evidence" value="ECO:0007669"/>
    <property type="project" value="UniProtKB-KW"/>
</dbReference>
<dbReference type="AlphaFoldDB" id="A0A840BZ55"/>
<dbReference type="SMART" id="SM00987">
    <property type="entry name" value="UreE_C"/>
    <property type="match status" value="1"/>
</dbReference>
<evidence type="ECO:0000256" key="4">
    <source>
        <dbReference type="ARBA" id="ARBA00022723"/>
    </source>
</evidence>
<dbReference type="GO" id="GO:0051539">
    <property type="term" value="F:4 iron, 4 sulfur cluster binding"/>
    <property type="evidence" value="ECO:0007669"/>
    <property type="project" value="UniProtKB-KW"/>
</dbReference>
<dbReference type="PANTHER" id="PTHR33693:SF9">
    <property type="entry name" value="TYPE-4 URACIL-DNA GLYCOSYLASE"/>
    <property type="match status" value="1"/>
</dbReference>
<sequence length="203" mass="22507">MDRTTGDEPLQELAAAEACCTRCPLYRFATHVVPGEGPSRARLMFVGEQPGDSEDKAGRPFVGPAGRMFERALADAGVPRGKVFVTNAVKHFKFQQRGKRRMHQRPNAHEIDRCKWWLDQEIAIVAPRVIVALGATAVRSILERPATIASLRGEPHALNDGISLFVTIHPSYLLRIRGEADRAGAYEGFVEDVRRSWRHVAAG</sequence>
<evidence type="ECO:0000256" key="8">
    <source>
        <dbReference type="ARBA" id="ARBA00023014"/>
    </source>
</evidence>
<dbReference type="GO" id="GO:0046872">
    <property type="term" value="F:metal ion binding"/>
    <property type="evidence" value="ECO:0007669"/>
    <property type="project" value="UniProtKB-KW"/>
</dbReference>
<dbReference type="RefSeq" id="WP_183317497.1">
    <property type="nucleotide sequence ID" value="NZ_JACIEN010000004.1"/>
</dbReference>
<keyword evidence="12" id="KW-1185">Reference proteome</keyword>
<dbReference type="GO" id="GO:0097506">
    <property type="term" value="F:deaminated base DNA N-glycosylase activity"/>
    <property type="evidence" value="ECO:0007669"/>
    <property type="project" value="UniProtKB-ARBA"/>
</dbReference>
<evidence type="ECO:0000259" key="10">
    <source>
        <dbReference type="SMART" id="SM00986"/>
    </source>
</evidence>
<name>A0A840BZ55_9HYPH</name>
<dbReference type="InterPro" id="IPR051536">
    <property type="entry name" value="UDG_Type-4/5"/>
</dbReference>
<dbReference type="Proteomes" id="UP000577362">
    <property type="component" value="Unassembled WGS sequence"/>
</dbReference>
<dbReference type="InterPro" id="IPR005273">
    <property type="entry name" value="Ura-DNA_glyco_family4"/>
</dbReference>
<reference evidence="11 12" key="1">
    <citation type="submission" date="2020-08" db="EMBL/GenBank/DDBJ databases">
        <title>Genomic Encyclopedia of Type Strains, Phase IV (KMG-IV): sequencing the most valuable type-strain genomes for metagenomic binning, comparative biology and taxonomic classification.</title>
        <authorList>
            <person name="Goeker M."/>
        </authorList>
    </citation>
    <scope>NUCLEOTIDE SEQUENCE [LARGE SCALE GENOMIC DNA]</scope>
    <source>
        <strain evidence="11 12">DSM 103737</strain>
    </source>
</reference>
<feature type="domain" description="Uracil-DNA glycosylase-like" evidence="10">
    <location>
        <begin position="34"/>
        <end position="194"/>
    </location>
</feature>
<keyword evidence="3" id="KW-0004">4Fe-4S</keyword>
<evidence type="ECO:0000256" key="7">
    <source>
        <dbReference type="ARBA" id="ARBA00023004"/>
    </source>
</evidence>
<dbReference type="CDD" id="cd10030">
    <property type="entry name" value="UDG-F4_TTUDGA_SPO1dp_like"/>
    <property type="match status" value="1"/>
</dbReference>
<evidence type="ECO:0000256" key="1">
    <source>
        <dbReference type="ARBA" id="ARBA00006521"/>
    </source>
</evidence>
<keyword evidence="11" id="KW-0548">Nucleotidyltransferase</keyword>
<dbReference type="SUPFAM" id="SSF52141">
    <property type="entry name" value="Uracil-DNA glycosylase-like"/>
    <property type="match status" value="1"/>
</dbReference>
<dbReference type="GO" id="GO:0016779">
    <property type="term" value="F:nucleotidyltransferase activity"/>
    <property type="evidence" value="ECO:0007669"/>
    <property type="project" value="UniProtKB-KW"/>
</dbReference>
<keyword evidence="9" id="KW-0234">DNA repair</keyword>
<keyword evidence="6" id="KW-0378">Hydrolase</keyword>
<keyword evidence="8" id="KW-0411">Iron-sulfur</keyword>
<evidence type="ECO:0000313" key="12">
    <source>
        <dbReference type="Proteomes" id="UP000577362"/>
    </source>
</evidence>
<evidence type="ECO:0000256" key="3">
    <source>
        <dbReference type="ARBA" id="ARBA00022485"/>
    </source>
</evidence>
<dbReference type="EMBL" id="JACIEN010000004">
    <property type="protein sequence ID" value="MBB4018615.1"/>
    <property type="molecule type" value="Genomic_DNA"/>
</dbReference>
<protein>
    <recommendedName>
        <fullName evidence="2">Type-4 uracil-DNA glycosylase</fullName>
    </recommendedName>
</protein>
<keyword evidence="7" id="KW-0408">Iron</keyword>
<dbReference type="PANTHER" id="PTHR33693">
    <property type="entry name" value="TYPE-5 URACIL-DNA GLYCOSYLASE"/>
    <property type="match status" value="1"/>
</dbReference>
<dbReference type="InterPro" id="IPR005122">
    <property type="entry name" value="Uracil-DNA_glycosylase-like"/>
</dbReference>
<dbReference type="NCBIfam" id="TIGR00758">
    <property type="entry name" value="UDG_fam4"/>
    <property type="match status" value="1"/>
</dbReference>
<gene>
    <name evidence="11" type="ORF">GGR16_003662</name>
</gene>
<dbReference type="InterPro" id="IPR036895">
    <property type="entry name" value="Uracil-DNA_glycosylase-like_sf"/>
</dbReference>
<dbReference type="Gene3D" id="3.40.470.10">
    <property type="entry name" value="Uracil-DNA glycosylase-like domain"/>
    <property type="match status" value="1"/>
</dbReference>
<comment type="caution">
    <text evidence="11">The sequence shown here is derived from an EMBL/GenBank/DDBJ whole genome shotgun (WGS) entry which is preliminary data.</text>
</comment>
<evidence type="ECO:0000256" key="6">
    <source>
        <dbReference type="ARBA" id="ARBA00022801"/>
    </source>
</evidence>
<keyword evidence="11" id="KW-0808">Transferase</keyword>